<name>A0A7U4E997_MYCPK</name>
<dbReference type="NCBIfam" id="TIGR02167">
    <property type="entry name" value="Liste_lipo_26"/>
    <property type="match status" value="1"/>
</dbReference>
<accession>A0A7U4E997</accession>
<dbReference type="InterPro" id="IPR054816">
    <property type="entry name" value="Lipoprotein_mollicutes-type_CS"/>
</dbReference>
<dbReference type="InterPro" id="IPR005046">
    <property type="entry name" value="DUF285"/>
</dbReference>
<dbReference type="AlphaFoldDB" id="A0A7U4E997"/>
<dbReference type="InterPro" id="IPR011889">
    <property type="entry name" value="Liste_lipo_26"/>
</dbReference>
<dbReference type="KEGG" id="mpf:MPUT_0237"/>
<gene>
    <name evidence="1" type="ordered locus">MPUT_0237</name>
</gene>
<evidence type="ECO:0000313" key="2">
    <source>
        <dbReference type="Proteomes" id="UP000008907"/>
    </source>
</evidence>
<dbReference type="Proteomes" id="UP000008907">
    <property type="component" value="Chromosome"/>
</dbReference>
<dbReference type="Pfam" id="PF03382">
    <property type="entry name" value="DUF285"/>
    <property type="match status" value="1"/>
</dbReference>
<organism evidence="1 2">
    <name type="scientific">Mycoplasma putrefaciens (strain ATCC 15718 / NCTC 10155 / C30 KS-1 / KS-1)</name>
    <dbReference type="NCBI Taxonomy" id="743965"/>
    <lineage>
        <taxon>Bacteria</taxon>
        <taxon>Bacillati</taxon>
        <taxon>Mycoplasmatota</taxon>
        <taxon>Mollicutes</taxon>
        <taxon>Mycoplasmataceae</taxon>
        <taxon>Mycoplasma</taxon>
    </lineage>
</organism>
<evidence type="ECO:0000313" key="1">
    <source>
        <dbReference type="EMBL" id="AEM68622.1"/>
    </source>
</evidence>
<proteinExistence type="predicted"/>
<reference evidence="1 2" key="1">
    <citation type="journal article" date="2011" name="J. Bacteriol.">
        <title>Genome Sequence of Mycoplasma putrefaciens Type Strain KS1.</title>
        <authorList>
            <person name="Calcutt M.J."/>
            <person name="Foecking M.F."/>
        </authorList>
    </citation>
    <scope>NUCLEOTIDE SEQUENCE [LARGE SCALE GENOMIC DNA]</scope>
    <source>
        <strain evidence="2">ATCC 15718 / NCTC 10155 / C30 KS-1 / KS-1</strain>
    </source>
</reference>
<protein>
    <submittedName>
        <fullName evidence="1">PARCEL domain protein</fullName>
    </submittedName>
</protein>
<dbReference type="NCBIfam" id="NF038029">
    <property type="entry name" value="LP_plasma"/>
    <property type="match status" value="1"/>
</dbReference>
<dbReference type="EMBL" id="CP003021">
    <property type="protein sequence ID" value="AEM68622.1"/>
    <property type="molecule type" value="Genomic_DNA"/>
</dbReference>
<sequence length="488" mass="56637">MKKLLSILGVTGVVVGTGSFAIAYSINKSSSVKEQVKPEGLTYKTSPQELDLNKDFNLDLYAETEDSFESERILKLFLNDDFNKKKLDKLKLSEKDFIVNNQNSKKENPSKDVWTIELKGRKNVKNNKAKLNVINTEEYNKYKSELDLIFKLQRDAFGTFHSKHDVLKQLLVYAKDKDLLGLKTFVLANGEKEEETLKDSSNGQVSNLLKFRFFNKDIELKLHKVMKDKVETKYLHNDQGWKITQIGYKLSGNSIVLDIAKYKNITEVPKHLPLKVNSLEKAFHKVESRYITNLDKWNTSNITSLLSAFDSAKDFNQDISTWDTSNVTNMQSTFFEAKNFNKPLDRWKVHNVTSMDNMFSGAESFNQSLNSWKTSNVQDMNKMFWSAKKFDGDITKWDVKKVKTMSFMFAEAESFNKNISLWNVENVETMYGMFSGAKKFKHNLKKWNAKSVTNIQDFRGRRESGNYVDWFREDNIPTFNQEILKTFK</sequence>
<dbReference type="RefSeq" id="WP_014034978.1">
    <property type="nucleotide sequence ID" value="NC_015946.1"/>
</dbReference>